<dbReference type="SUPFAM" id="SSF52821">
    <property type="entry name" value="Rhodanese/Cell cycle control phosphatase"/>
    <property type="match status" value="1"/>
</dbReference>
<evidence type="ECO:0000256" key="1">
    <source>
        <dbReference type="SAM" id="SignalP"/>
    </source>
</evidence>
<dbReference type="Pfam" id="PF00581">
    <property type="entry name" value="Rhodanese"/>
    <property type="match status" value="1"/>
</dbReference>
<organism evidence="3 4">
    <name type="scientific">Pseudopedobacter beijingensis</name>
    <dbReference type="NCBI Taxonomy" id="1207056"/>
    <lineage>
        <taxon>Bacteria</taxon>
        <taxon>Pseudomonadati</taxon>
        <taxon>Bacteroidota</taxon>
        <taxon>Sphingobacteriia</taxon>
        <taxon>Sphingobacteriales</taxon>
        <taxon>Sphingobacteriaceae</taxon>
        <taxon>Pseudopedobacter</taxon>
    </lineage>
</organism>
<dbReference type="RefSeq" id="WP_379663526.1">
    <property type="nucleotide sequence ID" value="NZ_JBHUDG010000042.1"/>
</dbReference>
<evidence type="ECO:0000313" key="4">
    <source>
        <dbReference type="Proteomes" id="UP001597118"/>
    </source>
</evidence>
<dbReference type="InterPro" id="IPR050229">
    <property type="entry name" value="GlpE_sulfurtransferase"/>
</dbReference>
<feature type="domain" description="Rhodanese" evidence="2">
    <location>
        <begin position="48"/>
        <end position="137"/>
    </location>
</feature>
<protein>
    <submittedName>
        <fullName evidence="3">Rhodanese-like domain-containing protein</fullName>
    </submittedName>
</protein>
<dbReference type="Proteomes" id="UP001597118">
    <property type="component" value="Unassembled WGS sequence"/>
</dbReference>
<keyword evidence="1" id="KW-0732">Signal</keyword>
<accession>A0ABW4IGE2</accession>
<dbReference type="PROSITE" id="PS50206">
    <property type="entry name" value="RHODANESE_3"/>
    <property type="match status" value="1"/>
</dbReference>
<dbReference type="NCBIfam" id="NF045521">
    <property type="entry name" value="rhoda_near_glyco"/>
    <property type="match status" value="1"/>
</dbReference>
<evidence type="ECO:0000313" key="3">
    <source>
        <dbReference type="EMBL" id="MFD1631158.1"/>
    </source>
</evidence>
<feature type="signal peptide" evidence="1">
    <location>
        <begin position="1"/>
        <end position="19"/>
    </location>
</feature>
<dbReference type="PANTHER" id="PTHR43031">
    <property type="entry name" value="FAD-DEPENDENT OXIDOREDUCTASE"/>
    <property type="match status" value="1"/>
</dbReference>
<reference evidence="4" key="1">
    <citation type="journal article" date="2019" name="Int. J. Syst. Evol. Microbiol.">
        <title>The Global Catalogue of Microorganisms (GCM) 10K type strain sequencing project: providing services to taxonomists for standard genome sequencing and annotation.</title>
        <authorList>
            <consortium name="The Broad Institute Genomics Platform"/>
            <consortium name="The Broad Institute Genome Sequencing Center for Infectious Disease"/>
            <person name="Wu L."/>
            <person name="Ma J."/>
        </authorList>
    </citation>
    <scope>NUCLEOTIDE SEQUENCE [LARGE SCALE GENOMIC DNA]</scope>
    <source>
        <strain evidence="4">CCUG 53762</strain>
    </source>
</reference>
<sequence>MKKIMVACLFSVFNLALFAQVDENEYHKFLEETIKRSELYIDADTLRELKDVVILDTREKQEFDVSHIKNAKNVGYLWFDMRNLYDVPKSSKIVLYCTVGNRSEKIAEKLKKAGYKNIHVLYGGMIEWVNRNKPIYRKDGVQTTEIHTFNEKWSHFVNRGAITY</sequence>
<evidence type="ECO:0000259" key="2">
    <source>
        <dbReference type="PROSITE" id="PS50206"/>
    </source>
</evidence>
<keyword evidence="4" id="KW-1185">Reference proteome</keyword>
<dbReference type="PANTHER" id="PTHR43031:SF1">
    <property type="entry name" value="PYRIDINE NUCLEOTIDE-DISULPHIDE OXIDOREDUCTASE"/>
    <property type="match status" value="1"/>
</dbReference>
<dbReference type="InterPro" id="IPR001763">
    <property type="entry name" value="Rhodanese-like_dom"/>
</dbReference>
<gene>
    <name evidence="3" type="ORF">ACFSAH_14880</name>
</gene>
<proteinExistence type="predicted"/>
<feature type="chain" id="PRO_5045497682" evidence="1">
    <location>
        <begin position="20"/>
        <end position="164"/>
    </location>
</feature>
<comment type="caution">
    <text evidence="3">The sequence shown here is derived from an EMBL/GenBank/DDBJ whole genome shotgun (WGS) entry which is preliminary data.</text>
</comment>
<dbReference type="CDD" id="cd00158">
    <property type="entry name" value="RHOD"/>
    <property type="match status" value="1"/>
</dbReference>
<dbReference type="Gene3D" id="3.40.250.10">
    <property type="entry name" value="Rhodanese-like domain"/>
    <property type="match status" value="1"/>
</dbReference>
<dbReference type="SMART" id="SM00450">
    <property type="entry name" value="RHOD"/>
    <property type="match status" value="1"/>
</dbReference>
<dbReference type="InterPro" id="IPR036873">
    <property type="entry name" value="Rhodanese-like_dom_sf"/>
</dbReference>
<name>A0ABW4IGE2_9SPHI</name>
<dbReference type="EMBL" id="JBHUDG010000042">
    <property type="protein sequence ID" value="MFD1631158.1"/>
    <property type="molecule type" value="Genomic_DNA"/>
</dbReference>